<organism evidence="2 3">
    <name type="scientific">Phaeomoniella chlamydospora</name>
    <name type="common">Phaeoacremonium chlamydosporum</name>
    <dbReference type="NCBI Taxonomy" id="158046"/>
    <lineage>
        <taxon>Eukaryota</taxon>
        <taxon>Fungi</taxon>
        <taxon>Dikarya</taxon>
        <taxon>Ascomycota</taxon>
        <taxon>Pezizomycotina</taxon>
        <taxon>Eurotiomycetes</taxon>
        <taxon>Chaetothyriomycetidae</taxon>
        <taxon>Phaeomoniellales</taxon>
        <taxon>Phaeomoniellaceae</taxon>
        <taxon>Phaeomoniella</taxon>
    </lineage>
</organism>
<dbReference type="InterPro" id="IPR011051">
    <property type="entry name" value="RmlC_Cupin_sf"/>
</dbReference>
<dbReference type="EMBL" id="LCWF01000076">
    <property type="protein sequence ID" value="KKY22581.1"/>
    <property type="molecule type" value="Genomic_DNA"/>
</dbReference>
<evidence type="ECO:0000259" key="1">
    <source>
        <dbReference type="Pfam" id="PF05899"/>
    </source>
</evidence>
<dbReference type="InterPro" id="IPR010424">
    <property type="entry name" value="EutQ"/>
</dbReference>
<reference evidence="2 3" key="2">
    <citation type="submission" date="2015-05" db="EMBL/GenBank/DDBJ databases">
        <authorList>
            <person name="Morales-Cruz A."/>
            <person name="Amrine K.C."/>
            <person name="Cantu D."/>
        </authorList>
    </citation>
    <scope>NUCLEOTIDE SEQUENCE [LARGE SCALE GENOMIC DNA]</scope>
    <source>
        <strain evidence="2">UCRPC4</strain>
    </source>
</reference>
<name>A0A0G2EK69_PHACM</name>
<dbReference type="SUPFAM" id="SSF51182">
    <property type="entry name" value="RmlC-like cupins"/>
    <property type="match status" value="1"/>
</dbReference>
<dbReference type="InterPro" id="IPR014710">
    <property type="entry name" value="RmlC-like_jellyroll"/>
</dbReference>
<keyword evidence="3" id="KW-1185">Reference proteome</keyword>
<feature type="domain" description="(S)-ureidoglycine aminohydrolase cupin" evidence="1">
    <location>
        <begin position="38"/>
        <end position="98"/>
    </location>
</feature>
<dbReference type="OrthoDB" id="4985585at2759"/>
<dbReference type="PANTHER" id="PTHR36169:SF1">
    <property type="entry name" value="ACETATE KINASE EUTQ"/>
    <property type="match status" value="1"/>
</dbReference>
<evidence type="ECO:0000313" key="2">
    <source>
        <dbReference type="EMBL" id="KKY22581.1"/>
    </source>
</evidence>
<protein>
    <submittedName>
        <fullName evidence="2">Putative ethanolamine utilization protein</fullName>
    </submittedName>
</protein>
<dbReference type="Pfam" id="PF05899">
    <property type="entry name" value="Cupin_3"/>
    <property type="match status" value="1"/>
</dbReference>
<accession>A0A0G2EK69</accession>
<reference evidence="2 3" key="1">
    <citation type="submission" date="2015-05" db="EMBL/GenBank/DDBJ databases">
        <title>Distinctive expansion of gene families associated with plant cell wall degradation and secondary metabolism in the genomes of grapevine trunk pathogens.</title>
        <authorList>
            <person name="Lawrence D.P."/>
            <person name="Travadon R."/>
            <person name="Rolshausen P.E."/>
            <person name="Baumgartner K."/>
        </authorList>
    </citation>
    <scope>NUCLEOTIDE SEQUENCE [LARGE SCALE GENOMIC DNA]</scope>
    <source>
        <strain evidence="2">UCRPC4</strain>
    </source>
</reference>
<sequence>MASPVPMKYYEKAQSTYQPPQIAPSHFLGDLYTSTDEDKPITSGLYKFEAGKELVYEYTYHEMKIILEGEVYISDQTGQKVHAKAGDSFYFPKGSIITFDTPTKGLAFFVGQRKEGGA</sequence>
<comment type="caution">
    <text evidence="2">The sequence shown here is derived from an EMBL/GenBank/DDBJ whole genome shotgun (WGS) entry which is preliminary data.</text>
</comment>
<dbReference type="Gene3D" id="2.60.120.10">
    <property type="entry name" value="Jelly Rolls"/>
    <property type="match status" value="1"/>
</dbReference>
<dbReference type="Proteomes" id="UP000053317">
    <property type="component" value="Unassembled WGS sequence"/>
</dbReference>
<dbReference type="InterPro" id="IPR008579">
    <property type="entry name" value="UGlyAH_Cupin_dom"/>
</dbReference>
<dbReference type="AlphaFoldDB" id="A0A0G2EK69"/>
<gene>
    <name evidence="2" type="ORF">UCRPC4_g03276</name>
</gene>
<evidence type="ECO:0000313" key="3">
    <source>
        <dbReference type="Proteomes" id="UP000053317"/>
    </source>
</evidence>
<dbReference type="CDD" id="cd02228">
    <property type="entry name" value="cupin_EutQ"/>
    <property type="match status" value="1"/>
</dbReference>
<dbReference type="PANTHER" id="PTHR36169">
    <property type="entry name" value="ETHANOLAMINE UTILIZATION PROTEIN EUTQ"/>
    <property type="match status" value="1"/>
</dbReference>
<proteinExistence type="predicted"/>